<keyword evidence="2" id="KW-1133">Transmembrane helix</keyword>
<feature type="compositionally biased region" description="Polar residues" evidence="1">
    <location>
        <begin position="501"/>
        <end position="548"/>
    </location>
</feature>
<accession>W6M8V6</accession>
<feature type="compositionally biased region" description="Basic and acidic residues" evidence="1">
    <location>
        <begin position="623"/>
        <end position="641"/>
    </location>
</feature>
<proteinExistence type="predicted"/>
<keyword evidence="4" id="KW-1185">Reference proteome</keyword>
<evidence type="ECO:0000256" key="1">
    <source>
        <dbReference type="SAM" id="MobiDB-lite"/>
    </source>
</evidence>
<protein>
    <recommendedName>
        <fullName evidence="5">DUF2135 domain-containing protein</fullName>
    </recommendedName>
</protein>
<name>W6M8V6_9GAMM</name>
<comment type="caution">
    <text evidence="3">The sequence shown here is derived from an EMBL/GenBank/DDBJ whole genome shotgun (WGS) entry which is preliminary data.</text>
</comment>
<evidence type="ECO:0000256" key="2">
    <source>
        <dbReference type="SAM" id="Phobius"/>
    </source>
</evidence>
<feature type="compositionally biased region" description="Polar residues" evidence="1">
    <location>
        <begin position="270"/>
        <end position="283"/>
    </location>
</feature>
<evidence type="ECO:0008006" key="5">
    <source>
        <dbReference type="Google" id="ProtNLM"/>
    </source>
</evidence>
<gene>
    <name evidence="3" type="ORF">BN873_770045</name>
</gene>
<dbReference type="AlphaFoldDB" id="W6M8V6"/>
<dbReference type="STRING" id="1400863.BN873_770045"/>
<keyword evidence="2" id="KW-0812">Transmembrane</keyword>
<dbReference type="RefSeq" id="WP_048675538.1">
    <property type="nucleotide sequence ID" value="NZ_CBTJ020000088.1"/>
</dbReference>
<feature type="compositionally biased region" description="Polar residues" evidence="1">
    <location>
        <begin position="476"/>
        <end position="493"/>
    </location>
</feature>
<feature type="region of interest" description="Disordered" evidence="1">
    <location>
        <begin position="436"/>
        <end position="646"/>
    </location>
</feature>
<dbReference type="EMBL" id="CBTJ020000088">
    <property type="protein sequence ID" value="CDI04012.1"/>
    <property type="molecule type" value="Genomic_DNA"/>
</dbReference>
<evidence type="ECO:0000313" key="3">
    <source>
        <dbReference type="EMBL" id="CDI04012.1"/>
    </source>
</evidence>
<dbReference type="OrthoDB" id="5448848at2"/>
<feature type="compositionally biased region" description="Polar residues" evidence="1">
    <location>
        <begin position="610"/>
        <end position="621"/>
    </location>
</feature>
<keyword evidence="2" id="KW-0472">Membrane</keyword>
<organism evidence="3 4">
    <name type="scientific">Candidatus Competibacter denitrificans Run_A_D11</name>
    <dbReference type="NCBI Taxonomy" id="1400863"/>
    <lineage>
        <taxon>Bacteria</taxon>
        <taxon>Pseudomonadati</taxon>
        <taxon>Pseudomonadota</taxon>
        <taxon>Gammaproteobacteria</taxon>
        <taxon>Candidatus Competibacteraceae</taxon>
        <taxon>Candidatus Competibacter</taxon>
    </lineage>
</organism>
<dbReference type="Proteomes" id="UP000035760">
    <property type="component" value="Unassembled WGS sequence"/>
</dbReference>
<feature type="transmembrane region" description="Helical" evidence="2">
    <location>
        <begin position="295"/>
        <end position="315"/>
    </location>
</feature>
<reference evidence="3" key="1">
    <citation type="submission" date="2013-07" db="EMBL/GenBank/DDBJ databases">
        <authorList>
            <person name="McIlroy S."/>
        </authorList>
    </citation>
    <scope>NUCLEOTIDE SEQUENCE [LARGE SCALE GENOMIC DNA]</scope>
    <source>
        <strain evidence="3">Run_A_D11</strain>
    </source>
</reference>
<sequence>MKNSVRLRHHTFDGLREIGGFGQPLHVLYPQIRTVLASEIGSDAGHLLAEPMVDRTNNRIEWYGESDPDEKPVSVFELPEEERRSVIADINSLMERGRELAERYAGSDDARKAQLGAILQAVLVPPAETDLFLVEGKPVITGWGFIPDRPWDAPGPSPDRPAAVSEPAGSLRDVAIPAVGQPIESARDVAVPDVIIPDVMTPAAEPTPATQSVIESAQSAQSSPPPLEPALEQPSPELPKQPARGNKKPVSALSSPSTAEKSAPAPMATTPGSKDQVPSSTAPSSLRYVVVGSRYFWGVAIIALLLLLFAAYWALGRTRSPEVIADRGAAVVTGDGKLTEALHRTQQTEAALRTRLEQLQIELAGRRGQCRLPQDGATSGAPTPIPGQVASASGRAADSAVHGQSLPAVVGNVEGPATGPAAHDVAAGSPIVASKSSITGTSLTPRPGEPTTADVNQNRAVRLDTASEAGGKERPNVTSIQVSGGSPSETVSAAPSARDATLSTIGVTTGSGTRSANSGTVSSTDMPRSTPSPTNGSSVKPVNPTNSPGDVPTDARVSPTADAPTPSASVIAPSARTGSPPVSAGPPATAGSDRAGRSLEEALTGKPSAVPSTSPAVQPTTERPVKTEPTAEERREFDKRMSATGASSGEITATLLWNSRGDLDLVVRCPSGRQMDFRNPAECGGSLDVDANIARGQLTDRPVENAFWPAGKAEPGNYEILVRYVPRKDEERPQDTPFQVRLSRGGQESVYKGTVRPNTLVPITAFTVQR</sequence>
<evidence type="ECO:0000313" key="4">
    <source>
        <dbReference type="Proteomes" id="UP000035760"/>
    </source>
</evidence>
<reference evidence="3" key="2">
    <citation type="submission" date="2014-03" db="EMBL/GenBank/DDBJ databases">
        <title>Candidatus Competibacter-lineage genomes retrieved from metagenomes reveal functional metabolic diversity.</title>
        <authorList>
            <person name="McIlroy S.J."/>
            <person name="Albertsen M."/>
            <person name="Andresen E.K."/>
            <person name="Saunders A.M."/>
            <person name="Kristiansen R."/>
            <person name="Stokholm-Bjerregaard M."/>
            <person name="Nielsen K.L."/>
            <person name="Nielsen P.H."/>
        </authorList>
    </citation>
    <scope>NUCLEOTIDE SEQUENCE</scope>
    <source>
        <strain evidence="3">Run_A_D11</strain>
    </source>
</reference>
<feature type="region of interest" description="Disordered" evidence="1">
    <location>
        <begin position="201"/>
        <end position="283"/>
    </location>
</feature>
<feature type="region of interest" description="Disordered" evidence="1">
    <location>
        <begin position="150"/>
        <end position="169"/>
    </location>
</feature>